<dbReference type="InterPro" id="IPR013083">
    <property type="entry name" value="Znf_RING/FYVE/PHD"/>
</dbReference>
<gene>
    <name evidence="2" type="ORF">CTEN210_07447</name>
</gene>
<dbReference type="SUPFAM" id="SSF57850">
    <property type="entry name" value="RING/U-box"/>
    <property type="match status" value="1"/>
</dbReference>
<dbReference type="AlphaFoldDB" id="A0AAD3H5F5"/>
<feature type="compositionally biased region" description="Low complexity" evidence="1">
    <location>
        <begin position="276"/>
        <end position="291"/>
    </location>
</feature>
<protein>
    <submittedName>
        <fullName evidence="2">Uncharacterized protein</fullName>
    </submittedName>
</protein>
<dbReference type="SUPFAM" id="SSF49879">
    <property type="entry name" value="SMAD/FHA domain"/>
    <property type="match status" value="1"/>
</dbReference>
<name>A0AAD3H5F5_9STRA</name>
<evidence type="ECO:0000313" key="2">
    <source>
        <dbReference type="EMBL" id="GFH50971.1"/>
    </source>
</evidence>
<reference evidence="2 3" key="1">
    <citation type="journal article" date="2021" name="Sci. Rep.">
        <title>The genome of the diatom Chaetoceros tenuissimus carries an ancient integrated fragment of an extant virus.</title>
        <authorList>
            <person name="Hongo Y."/>
            <person name="Kimura K."/>
            <person name="Takaki Y."/>
            <person name="Yoshida Y."/>
            <person name="Baba S."/>
            <person name="Kobayashi G."/>
            <person name="Nagasaki K."/>
            <person name="Hano T."/>
            <person name="Tomaru Y."/>
        </authorList>
    </citation>
    <scope>NUCLEOTIDE SEQUENCE [LARGE SCALE GENOMIC DNA]</scope>
    <source>
        <strain evidence="2 3">NIES-3715</strain>
    </source>
</reference>
<dbReference type="EMBL" id="BLLK01000045">
    <property type="protein sequence ID" value="GFH50971.1"/>
    <property type="molecule type" value="Genomic_DNA"/>
</dbReference>
<evidence type="ECO:0000313" key="3">
    <source>
        <dbReference type="Proteomes" id="UP001054902"/>
    </source>
</evidence>
<dbReference type="Gene3D" id="3.30.40.10">
    <property type="entry name" value="Zinc/RING finger domain, C3HC4 (zinc finger)"/>
    <property type="match status" value="1"/>
</dbReference>
<evidence type="ECO:0000256" key="1">
    <source>
        <dbReference type="SAM" id="MobiDB-lite"/>
    </source>
</evidence>
<dbReference type="InterPro" id="IPR008984">
    <property type="entry name" value="SMAD_FHA_dom_sf"/>
</dbReference>
<feature type="region of interest" description="Disordered" evidence="1">
    <location>
        <begin position="251"/>
        <end position="292"/>
    </location>
</feature>
<dbReference type="Gene3D" id="2.60.200.20">
    <property type="match status" value="1"/>
</dbReference>
<sequence length="400" mass="44790">MCLSSISFEFLSLTQNLIEHKRKGSTFKSIVKLQPHIDTMTDICGICSSPVAWYNRMEQPCKKHVFHRDCFTKRLESTTLSIEMFRCPSCPGQASAQRSRGGNPSSSFYEDVKWTKARGTRHPFPNQFNSFAASQNGIGSNQFRHEFQEGNRQAHAAEHMNSFYMNQGMYHPSPDSVIQFNDLTRAVKSLSEENQRLYSLLHQSVQEKERIHQSHDEFIKSFRGRKTQQFDGFETPSEGMECDFEEDVKIATSSSSSSSSSDVEEVKTASTRSTRKASNAKTSSKTSSSSKVNLECIKGPHKGQSFLLTKTLILGKGGTWKEPVADLSQDLYVCPNHAKLTLVKKGPKSKQVLMVEVVDLKSKNGTKVKNKKLVGSTKRMAFVNDTITVGSSVLLISKTK</sequence>
<keyword evidence="3" id="KW-1185">Reference proteome</keyword>
<proteinExistence type="predicted"/>
<accession>A0AAD3H5F5</accession>
<organism evidence="2 3">
    <name type="scientific">Chaetoceros tenuissimus</name>
    <dbReference type="NCBI Taxonomy" id="426638"/>
    <lineage>
        <taxon>Eukaryota</taxon>
        <taxon>Sar</taxon>
        <taxon>Stramenopiles</taxon>
        <taxon>Ochrophyta</taxon>
        <taxon>Bacillariophyta</taxon>
        <taxon>Coscinodiscophyceae</taxon>
        <taxon>Chaetocerotophycidae</taxon>
        <taxon>Chaetocerotales</taxon>
        <taxon>Chaetocerotaceae</taxon>
        <taxon>Chaetoceros</taxon>
    </lineage>
</organism>
<comment type="caution">
    <text evidence="2">The sequence shown here is derived from an EMBL/GenBank/DDBJ whole genome shotgun (WGS) entry which is preliminary data.</text>
</comment>
<dbReference type="Proteomes" id="UP001054902">
    <property type="component" value="Unassembled WGS sequence"/>
</dbReference>
<dbReference type="CDD" id="cd16448">
    <property type="entry name" value="RING-H2"/>
    <property type="match status" value="1"/>
</dbReference>
<dbReference type="CDD" id="cd00060">
    <property type="entry name" value="FHA"/>
    <property type="match status" value="1"/>
</dbReference>